<evidence type="ECO:0000256" key="1">
    <source>
        <dbReference type="SAM" id="MobiDB-lite"/>
    </source>
</evidence>
<dbReference type="NCBIfam" id="NF043076">
    <property type="entry name" value="PHA_gran_PhaM"/>
    <property type="match status" value="1"/>
</dbReference>
<dbReference type="AlphaFoldDB" id="A0A410GFG3"/>
<dbReference type="OrthoDB" id="8566581at2"/>
<keyword evidence="3" id="KW-1185">Reference proteome</keyword>
<proteinExistence type="predicted"/>
<feature type="compositionally biased region" description="Low complexity" evidence="1">
    <location>
        <begin position="138"/>
        <end position="158"/>
    </location>
</feature>
<dbReference type="KEGG" id="pus:CKA81_15100"/>
<organism evidence="2 3">
    <name type="scientific">Pollutimonas thiosulfatoxidans</name>
    <dbReference type="NCBI Taxonomy" id="2028345"/>
    <lineage>
        <taxon>Bacteria</taxon>
        <taxon>Pseudomonadati</taxon>
        <taxon>Pseudomonadota</taxon>
        <taxon>Betaproteobacteria</taxon>
        <taxon>Burkholderiales</taxon>
        <taxon>Alcaligenaceae</taxon>
        <taxon>Pollutimonas</taxon>
    </lineage>
</organism>
<dbReference type="RefSeq" id="WP_128356027.1">
    <property type="nucleotide sequence ID" value="NZ_CP022987.1"/>
</dbReference>
<sequence length="234" mass="24455">MATQKPNPFVLPGFGQSGDMAQNPIMASMEMMRQAWQGLAATSGLEQAAMATPMSLEELDRRIADLRAVENWLRLNLSMLSSTIQGMEVQRSTIATLKSFMSTAAQAGQHPEGRSPLDVVLGLHPEGEAPAAKPPAGKPQTEAQQEADASAPADAAAAQASAAAQGWWDMLQKQFDTLAAATTATLHNAESSAASSDAPRKAARKSTTGSAPRKTATKKAAARKRASTRGSGAK</sequence>
<protein>
    <submittedName>
        <fullName evidence="2">Transcriptional regulator</fullName>
    </submittedName>
</protein>
<name>A0A410GFG3_9BURK</name>
<feature type="region of interest" description="Disordered" evidence="1">
    <location>
        <begin position="125"/>
        <end position="158"/>
    </location>
</feature>
<evidence type="ECO:0000313" key="2">
    <source>
        <dbReference type="EMBL" id="QAA95037.1"/>
    </source>
</evidence>
<dbReference type="Proteomes" id="UP000283474">
    <property type="component" value="Chromosome"/>
</dbReference>
<dbReference type="InterPro" id="IPR050026">
    <property type="entry name" value="PHA_gran_PhaM_N"/>
</dbReference>
<feature type="compositionally biased region" description="Basic residues" evidence="1">
    <location>
        <begin position="215"/>
        <end position="227"/>
    </location>
</feature>
<gene>
    <name evidence="2" type="ORF">CKA81_15100</name>
</gene>
<feature type="region of interest" description="Disordered" evidence="1">
    <location>
        <begin position="187"/>
        <end position="234"/>
    </location>
</feature>
<accession>A0A410GFG3</accession>
<evidence type="ECO:0000313" key="3">
    <source>
        <dbReference type="Proteomes" id="UP000283474"/>
    </source>
</evidence>
<reference evidence="2 3" key="1">
    <citation type="submission" date="2017-08" db="EMBL/GenBank/DDBJ databases">
        <authorList>
            <person name="Park S.-J."/>
            <person name="Kim H."/>
        </authorList>
    </citation>
    <scope>NUCLEOTIDE SEQUENCE [LARGE SCALE GENOMIC DNA]</scope>
    <source>
        <strain evidence="3">ye3</strain>
    </source>
</reference>
<dbReference type="EMBL" id="CP022987">
    <property type="protein sequence ID" value="QAA95037.1"/>
    <property type="molecule type" value="Genomic_DNA"/>
</dbReference>